<comment type="cofactor">
    <cofactor evidence="1">
        <name>Zn(2+)</name>
        <dbReference type="ChEBI" id="CHEBI:29105"/>
    </cofactor>
</comment>
<organism evidence="8 9">
    <name type="scientific">Allofrancisella inopinata</name>
    <dbReference type="NCBI Taxonomy" id="1085647"/>
    <lineage>
        <taxon>Bacteria</taxon>
        <taxon>Pseudomonadati</taxon>
        <taxon>Pseudomonadota</taxon>
        <taxon>Gammaproteobacteria</taxon>
        <taxon>Thiotrichales</taxon>
        <taxon>Francisellaceae</taxon>
        <taxon>Allofrancisella</taxon>
    </lineage>
</organism>
<protein>
    <recommendedName>
        <fullName evidence="3">adenosine deaminase</fullName>
        <ecNumber evidence="3">3.5.4.4</ecNumber>
    </recommendedName>
</protein>
<dbReference type="GO" id="GO:0006154">
    <property type="term" value="P:adenosine catabolic process"/>
    <property type="evidence" value="ECO:0007669"/>
    <property type="project" value="TreeGrafter"/>
</dbReference>
<dbReference type="SUPFAM" id="SSF51556">
    <property type="entry name" value="Metallo-dependent hydrolases"/>
    <property type="match status" value="1"/>
</dbReference>
<dbReference type="GO" id="GO:0005829">
    <property type="term" value="C:cytosol"/>
    <property type="evidence" value="ECO:0007669"/>
    <property type="project" value="TreeGrafter"/>
</dbReference>
<dbReference type="PANTHER" id="PTHR11409:SF43">
    <property type="entry name" value="ADENOSINE DEAMINASE"/>
    <property type="match status" value="1"/>
</dbReference>
<dbReference type="RefSeq" id="WP_133942197.1">
    <property type="nucleotide sequence ID" value="NZ_CP038241.1"/>
</dbReference>
<dbReference type="Gene3D" id="3.20.20.140">
    <property type="entry name" value="Metal-dependent hydrolases"/>
    <property type="match status" value="1"/>
</dbReference>
<gene>
    <name evidence="8" type="primary">add</name>
    <name evidence="8" type="ORF">E4K63_04230</name>
</gene>
<dbReference type="GO" id="GO:0046872">
    <property type="term" value="F:metal ion binding"/>
    <property type="evidence" value="ECO:0007669"/>
    <property type="project" value="UniProtKB-KW"/>
</dbReference>
<reference evidence="8 9" key="1">
    <citation type="submission" date="2019-03" db="EMBL/GenBank/DDBJ databases">
        <title>Complete Genome Sequence of Allofrancisella inopinata Strain SYSU YG23 Isolated from Water-Cooling Systems in China.</title>
        <authorList>
            <person name="Ohrman C."/>
            <person name="Uneklint I."/>
            <person name="Sjodin A."/>
        </authorList>
    </citation>
    <scope>NUCLEOTIDE SEQUENCE [LARGE SCALE GENOMIC DNA]</scope>
    <source>
        <strain evidence="8 9">SYSU YG23</strain>
    </source>
</reference>
<feature type="domain" description="Adenosine deaminase" evidence="7">
    <location>
        <begin position="10"/>
        <end position="340"/>
    </location>
</feature>
<name>A0AAE7CQP5_9GAMM</name>
<dbReference type="PANTHER" id="PTHR11409">
    <property type="entry name" value="ADENOSINE DEAMINASE"/>
    <property type="match status" value="1"/>
</dbReference>
<dbReference type="GO" id="GO:0043103">
    <property type="term" value="P:hypoxanthine salvage"/>
    <property type="evidence" value="ECO:0007669"/>
    <property type="project" value="TreeGrafter"/>
</dbReference>
<keyword evidence="5 8" id="KW-0378">Hydrolase</keyword>
<dbReference type="GO" id="GO:0009897">
    <property type="term" value="C:external side of plasma membrane"/>
    <property type="evidence" value="ECO:0007669"/>
    <property type="project" value="TreeGrafter"/>
</dbReference>
<dbReference type="InterPro" id="IPR001365">
    <property type="entry name" value="A_deaminase_dom"/>
</dbReference>
<keyword evidence="9" id="KW-1185">Reference proteome</keyword>
<dbReference type="InterPro" id="IPR006330">
    <property type="entry name" value="Ado/ade_deaminase"/>
</dbReference>
<accession>A0AAE7CQP5</accession>
<dbReference type="EC" id="3.5.4.4" evidence="3"/>
<dbReference type="Proteomes" id="UP000502004">
    <property type="component" value="Chromosome"/>
</dbReference>
<evidence type="ECO:0000313" key="8">
    <source>
        <dbReference type="EMBL" id="QIV96076.1"/>
    </source>
</evidence>
<evidence type="ECO:0000256" key="5">
    <source>
        <dbReference type="ARBA" id="ARBA00022801"/>
    </source>
</evidence>
<dbReference type="Pfam" id="PF00962">
    <property type="entry name" value="A_deaminase"/>
    <property type="match status" value="1"/>
</dbReference>
<evidence type="ECO:0000256" key="1">
    <source>
        <dbReference type="ARBA" id="ARBA00001947"/>
    </source>
</evidence>
<keyword evidence="6" id="KW-0862">Zinc</keyword>
<evidence type="ECO:0000256" key="4">
    <source>
        <dbReference type="ARBA" id="ARBA00022723"/>
    </source>
</evidence>
<keyword evidence="4" id="KW-0479">Metal-binding</keyword>
<comment type="similarity">
    <text evidence="2">Belongs to the metallo-dependent hydrolases superfamily. Adenosine and AMP deaminases family.</text>
</comment>
<proteinExistence type="inferred from homology"/>
<dbReference type="GO" id="GO:0004000">
    <property type="term" value="F:adenosine deaminase activity"/>
    <property type="evidence" value="ECO:0007669"/>
    <property type="project" value="TreeGrafter"/>
</dbReference>
<dbReference type="NCBIfam" id="TIGR01430">
    <property type="entry name" value="aden_deam"/>
    <property type="match status" value="1"/>
</dbReference>
<dbReference type="GO" id="GO:0046103">
    <property type="term" value="P:inosine biosynthetic process"/>
    <property type="evidence" value="ECO:0007669"/>
    <property type="project" value="TreeGrafter"/>
</dbReference>
<evidence type="ECO:0000313" key="9">
    <source>
        <dbReference type="Proteomes" id="UP000502004"/>
    </source>
</evidence>
<evidence type="ECO:0000256" key="3">
    <source>
        <dbReference type="ARBA" id="ARBA00012784"/>
    </source>
</evidence>
<dbReference type="EMBL" id="CP038241">
    <property type="protein sequence ID" value="QIV96076.1"/>
    <property type="molecule type" value="Genomic_DNA"/>
</dbReference>
<dbReference type="KEGG" id="aii:E4K63_04230"/>
<sequence>MNQDKIFSIPKVILHDHLDGGLRADTIIDIANEQNINLPQQNPQDLSKWFYEEFSSRDFERCFKAFDLSCAVMQTEDAIERVAFEFAEDHALENVIYVEARFCPYFHRAKKLSYNQIIESVIKGFEKAKKKYSIETGILVCGMYHLDDKTNLELAKLCTEYSEVVGFDFAGMDINGSLSETQIQTLEFLNKNNIKLTAHSGEFSTIENIIDVVKSGASRIGHACNLFVTQDQQLLEDTVKLLIEKQIHIESNVTSNIVLGFIESFEVHPFKKMFDKGISIALNTDDRLMMQNLTITDEYTKAYQKTNLSLDNIVTMNINAAKAAFTNKQTKEELIKKIQNYNLRLYSESL</sequence>
<dbReference type="AlphaFoldDB" id="A0AAE7CQP5"/>
<evidence type="ECO:0000259" key="7">
    <source>
        <dbReference type="Pfam" id="PF00962"/>
    </source>
</evidence>
<dbReference type="GO" id="GO:0060169">
    <property type="term" value="P:negative regulation of adenosine receptor signaling pathway"/>
    <property type="evidence" value="ECO:0007669"/>
    <property type="project" value="TreeGrafter"/>
</dbReference>
<evidence type="ECO:0000256" key="2">
    <source>
        <dbReference type="ARBA" id="ARBA00006676"/>
    </source>
</evidence>
<evidence type="ECO:0000256" key="6">
    <source>
        <dbReference type="ARBA" id="ARBA00022833"/>
    </source>
</evidence>
<dbReference type="InterPro" id="IPR032466">
    <property type="entry name" value="Metal_Hydrolase"/>
</dbReference>